<feature type="compositionally biased region" description="Basic and acidic residues" evidence="1">
    <location>
        <begin position="504"/>
        <end position="517"/>
    </location>
</feature>
<keyword evidence="3" id="KW-1185">Reference proteome</keyword>
<feature type="compositionally biased region" description="Low complexity" evidence="1">
    <location>
        <begin position="518"/>
        <end position="535"/>
    </location>
</feature>
<feature type="region of interest" description="Disordered" evidence="1">
    <location>
        <begin position="499"/>
        <end position="555"/>
    </location>
</feature>
<protein>
    <submittedName>
        <fullName evidence="2">Uncharacterized protein</fullName>
    </submittedName>
</protein>
<dbReference type="InterPro" id="IPR032675">
    <property type="entry name" value="LRR_dom_sf"/>
</dbReference>
<evidence type="ECO:0000256" key="1">
    <source>
        <dbReference type="SAM" id="MobiDB-lite"/>
    </source>
</evidence>
<evidence type="ECO:0000313" key="3">
    <source>
        <dbReference type="Proteomes" id="UP000078512"/>
    </source>
</evidence>
<reference evidence="2 3" key="1">
    <citation type="submission" date="2016-05" db="EMBL/GenBank/DDBJ databases">
        <title>Genome sequencing reveals origins of a unique bacterial endosymbiosis in the earliest lineages of terrestrial Fungi.</title>
        <authorList>
            <consortium name="DOE Joint Genome Institute"/>
            <person name="Uehling J."/>
            <person name="Gryganskyi A."/>
            <person name="Hameed K."/>
            <person name="Tschaplinski T."/>
            <person name="Misztal P."/>
            <person name="Wu S."/>
            <person name="Desiro A."/>
            <person name="Vande Pol N."/>
            <person name="Du Z.-Y."/>
            <person name="Zienkiewicz A."/>
            <person name="Zienkiewicz K."/>
            <person name="Morin E."/>
            <person name="Tisserant E."/>
            <person name="Splivallo R."/>
            <person name="Hainaut M."/>
            <person name="Henrissat B."/>
            <person name="Ohm R."/>
            <person name="Kuo A."/>
            <person name="Yan J."/>
            <person name="Lipzen A."/>
            <person name="Nolan M."/>
            <person name="Labutti K."/>
            <person name="Barry K."/>
            <person name="Goldstein A."/>
            <person name="Labbe J."/>
            <person name="Schadt C."/>
            <person name="Tuskan G."/>
            <person name="Grigoriev I."/>
            <person name="Martin F."/>
            <person name="Vilgalys R."/>
            <person name="Bonito G."/>
        </authorList>
    </citation>
    <scope>NUCLEOTIDE SEQUENCE [LARGE SCALE GENOMIC DNA]</scope>
    <source>
        <strain evidence="2 3">AG-77</strain>
    </source>
</reference>
<dbReference type="PANTHER" id="PTHR13318">
    <property type="entry name" value="PARTNER OF PAIRED, ISOFORM B-RELATED"/>
    <property type="match status" value="1"/>
</dbReference>
<feature type="compositionally biased region" description="Basic and acidic residues" evidence="1">
    <location>
        <begin position="538"/>
        <end position="548"/>
    </location>
</feature>
<organism evidence="2 3">
    <name type="scientific">Linnemannia elongata AG-77</name>
    <dbReference type="NCBI Taxonomy" id="1314771"/>
    <lineage>
        <taxon>Eukaryota</taxon>
        <taxon>Fungi</taxon>
        <taxon>Fungi incertae sedis</taxon>
        <taxon>Mucoromycota</taxon>
        <taxon>Mortierellomycotina</taxon>
        <taxon>Mortierellomycetes</taxon>
        <taxon>Mortierellales</taxon>
        <taxon>Mortierellaceae</taxon>
        <taxon>Linnemannia</taxon>
    </lineage>
</organism>
<dbReference type="Proteomes" id="UP000078512">
    <property type="component" value="Unassembled WGS sequence"/>
</dbReference>
<accession>A0A197JCS1</accession>
<dbReference type="GO" id="GO:0019005">
    <property type="term" value="C:SCF ubiquitin ligase complex"/>
    <property type="evidence" value="ECO:0007669"/>
    <property type="project" value="TreeGrafter"/>
</dbReference>
<evidence type="ECO:0000313" key="2">
    <source>
        <dbReference type="EMBL" id="OAQ22301.1"/>
    </source>
</evidence>
<dbReference type="SUPFAM" id="SSF52047">
    <property type="entry name" value="RNI-like"/>
    <property type="match status" value="1"/>
</dbReference>
<dbReference type="STRING" id="1314771.A0A197JCS1"/>
<sequence>MTSPPPPAIDPLTHPDIIDNIVPYLLEPDEDVPLSLANAALVCKSWNALYIPLLWREVHVPRRIPTIPNFSRQGVHVRLLEIARLEDSQMDLVGPFCRLVERLALWECGVSVRKLVEYLRGVKGSLRRFKLGTTKVPVEDFVSAWVASGDTGGVGGGEVGPVLRELNLKFSPFRRPHELTWTSLGALLKALPQLKSLHLAWVRISKQAIASESDRVKELPETGAVTETVAEEEQEKHCGLRLQDVRPLELPTRITYLSLRGIEMDDRTMVQLLGMTPRLATLLLNEAKQLTGNFLETLPIICPELKCLTMTACDAIPTSAYTALFQTDADTDHLLQLERLCLDRCNLNDQTLYYIAISQADSLLDFTTCQSDDRVTDTGIKDVLSRCHRLNSLNISDNPALTAAIMADEEEDSITNTRPPTEVEQKRWACYKTLKRLDIRELAIVDLGLFYTEEDPRIEENRAAFRRIRRRIRMLPELEDLTLSVSGVDDDLLQGFLGIEDEENRGHQERQAEENEARTTTSTTTTADNTASEGTGSSHHDQHDHQETRTLIGPRLKTLRVQGLKEEGYSGNDLDRFLRNFPGLKLYHNYQTHKSLYAEMADGLEIAGIEVYRRPFK</sequence>
<dbReference type="AlphaFoldDB" id="A0A197JCS1"/>
<dbReference type="OrthoDB" id="2357028at2759"/>
<proteinExistence type="predicted"/>
<dbReference type="EMBL" id="KV442183">
    <property type="protein sequence ID" value="OAQ22301.1"/>
    <property type="molecule type" value="Genomic_DNA"/>
</dbReference>
<dbReference type="Gene3D" id="3.80.10.10">
    <property type="entry name" value="Ribonuclease Inhibitor"/>
    <property type="match status" value="3"/>
</dbReference>
<dbReference type="GO" id="GO:0031146">
    <property type="term" value="P:SCF-dependent proteasomal ubiquitin-dependent protein catabolic process"/>
    <property type="evidence" value="ECO:0007669"/>
    <property type="project" value="TreeGrafter"/>
</dbReference>
<gene>
    <name evidence="2" type="ORF">K457DRAFT_131373</name>
</gene>
<name>A0A197JCS1_9FUNG</name>